<accession>A0A4R4FBY8</accession>
<dbReference type="InterPro" id="IPR010982">
    <property type="entry name" value="Lambda_DNA-bd_dom_sf"/>
</dbReference>
<dbReference type="EMBL" id="SMMX01000012">
    <property type="protein sequence ID" value="TDA21072.1"/>
    <property type="molecule type" value="Genomic_DNA"/>
</dbReference>
<dbReference type="SUPFAM" id="SSF47413">
    <property type="entry name" value="lambda repressor-like DNA-binding domains"/>
    <property type="match status" value="1"/>
</dbReference>
<reference evidence="2 3" key="1">
    <citation type="journal article" date="2016" name="Nat. Microbiol.">
        <title>The Mouse Intestinal Bacterial Collection (miBC) provides host-specific insight into cultured diversity and functional potential of the gut microbiota.</title>
        <authorList>
            <person name="Lagkouvardos I."/>
            <person name="Pukall R."/>
            <person name="Abt B."/>
            <person name="Foesel B.U."/>
            <person name="Meier-Kolthoff J.P."/>
            <person name="Kumar N."/>
            <person name="Bresciani A."/>
            <person name="Martinez I."/>
            <person name="Just S."/>
            <person name="Ziegler C."/>
            <person name="Brugiroux S."/>
            <person name="Garzetti D."/>
            <person name="Wenning M."/>
            <person name="Bui T.P."/>
            <person name="Wang J."/>
            <person name="Hugenholtz F."/>
            <person name="Plugge C.M."/>
            <person name="Peterson D.A."/>
            <person name="Hornef M.W."/>
            <person name="Baines J.F."/>
            <person name="Smidt H."/>
            <person name="Walter J."/>
            <person name="Kristiansen K."/>
            <person name="Nielsen H.B."/>
            <person name="Haller D."/>
            <person name="Overmann J."/>
            <person name="Stecher B."/>
            <person name="Clavel T."/>
        </authorList>
    </citation>
    <scope>NUCLEOTIDE SEQUENCE [LARGE SCALE GENOMIC DNA]</scope>
    <source>
        <strain evidence="2 3">DSM 28560</strain>
    </source>
</reference>
<protein>
    <submittedName>
        <fullName evidence="2">LacI family transcriptional regulator</fullName>
    </submittedName>
</protein>
<dbReference type="GO" id="GO:0006355">
    <property type="term" value="P:regulation of DNA-templated transcription"/>
    <property type="evidence" value="ECO:0007669"/>
    <property type="project" value="InterPro"/>
</dbReference>
<feature type="domain" description="HTH lacI-type" evidence="1">
    <location>
        <begin position="1"/>
        <end position="39"/>
    </location>
</feature>
<gene>
    <name evidence="2" type="ORF">E1963_14030</name>
</gene>
<proteinExistence type="predicted"/>
<dbReference type="Gene3D" id="1.10.260.40">
    <property type="entry name" value="lambda repressor-like DNA-binding domains"/>
    <property type="match status" value="1"/>
</dbReference>
<comment type="caution">
    <text evidence="2">The sequence shown here is derived from an EMBL/GenBank/DDBJ whole genome shotgun (WGS) entry which is preliminary data.</text>
</comment>
<dbReference type="PROSITE" id="PS50932">
    <property type="entry name" value="HTH_LACI_2"/>
    <property type="match status" value="1"/>
</dbReference>
<evidence type="ECO:0000313" key="2">
    <source>
        <dbReference type="EMBL" id="TDA21072.1"/>
    </source>
</evidence>
<dbReference type="SMART" id="SM00354">
    <property type="entry name" value="HTH_LACI"/>
    <property type="match status" value="1"/>
</dbReference>
<evidence type="ECO:0000259" key="1">
    <source>
        <dbReference type="PROSITE" id="PS50932"/>
    </source>
</evidence>
<name>A0A4R4FBY8_9FIRM</name>
<organism evidence="2 3">
    <name type="scientific">Extibacter muris</name>
    <dbReference type="NCBI Taxonomy" id="1796622"/>
    <lineage>
        <taxon>Bacteria</taxon>
        <taxon>Bacillati</taxon>
        <taxon>Bacillota</taxon>
        <taxon>Clostridia</taxon>
        <taxon>Lachnospirales</taxon>
        <taxon>Lachnospiraceae</taxon>
        <taxon>Extibacter</taxon>
    </lineage>
</organism>
<dbReference type="Proteomes" id="UP000295710">
    <property type="component" value="Unassembled WGS sequence"/>
</dbReference>
<sequence length="114" mass="13282">MSNYLNNPEGAKPKNKERIEDAIKVLHFTPNTMAQRLASGRTNTILLYILSEREIGDSTWLHQLSLIQAVNDRLHMTRYNLQIKIGQVEDTVFKCRRVERKSTGKAYDSIFFRK</sequence>
<evidence type="ECO:0000313" key="3">
    <source>
        <dbReference type="Proteomes" id="UP000295710"/>
    </source>
</evidence>
<dbReference type="GO" id="GO:0003677">
    <property type="term" value="F:DNA binding"/>
    <property type="evidence" value="ECO:0007669"/>
    <property type="project" value="InterPro"/>
</dbReference>
<dbReference type="CDD" id="cd01392">
    <property type="entry name" value="HTH_LacI"/>
    <property type="match status" value="1"/>
</dbReference>
<keyword evidence="3" id="KW-1185">Reference proteome</keyword>
<dbReference type="AlphaFoldDB" id="A0A4R4FBY8"/>
<dbReference type="InterPro" id="IPR000843">
    <property type="entry name" value="HTH_LacI"/>
</dbReference>